<feature type="region of interest" description="Disordered" evidence="5">
    <location>
        <begin position="148"/>
        <end position="190"/>
    </location>
</feature>
<feature type="compositionally biased region" description="Low complexity" evidence="5">
    <location>
        <begin position="178"/>
        <end position="190"/>
    </location>
</feature>
<reference evidence="9 10" key="1">
    <citation type="submission" date="2023-10" db="EMBL/GenBank/DDBJ databases">
        <title>Chromosome-scale genome assembly provides insights into flower coloration mechanisms of Canna indica.</title>
        <authorList>
            <person name="Li C."/>
        </authorList>
    </citation>
    <scope>NUCLEOTIDE SEQUENCE [LARGE SCALE GENOMIC DNA]</scope>
    <source>
        <tissue evidence="9">Flower</tissue>
    </source>
</reference>
<feature type="compositionally biased region" description="Basic and acidic residues" evidence="5">
    <location>
        <begin position="242"/>
        <end position="251"/>
    </location>
</feature>
<dbReference type="InterPro" id="IPR015425">
    <property type="entry name" value="FH2_Formin"/>
</dbReference>
<keyword evidence="6" id="KW-0812">Transmembrane</keyword>
<dbReference type="Gene3D" id="1.20.58.2220">
    <property type="entry name" value="Formin, FH2 domain"/>
    <property type="match status" value="1"/>
</dbReference>
<evidence type="ECO:0000256" key="1">
    <source>
        <dbReference type="ARBA" id="ARBA00004167"/>
    </source>
</evidence>
<evidence type="ECO:0000313" key="9">
    <source>
        <dbReference type="EMBL" id="WOL11256.1"/>
    </source>
</evidence>
<feature type="region of interest" description="Disordered" evidence="5">
    <location>
        <begin position="426"/>
        <end position="447"/>
    </location>
</feature>
<dbReference type="SMART" id="SM00498">
    <property type="entry name" value="FH2"/>
    <property type="match status" value="1"/>
</dbReference>
<keyword evidence="2 7" id="KW-0732">Signal</keyword>
<evidence type="ECO:0000259" key="8">
    <source>
        <dbReference type="PROSITE" id="PS51444"/>
    </source>
</evidence>
<dbReference type="GO" id="GO:0016020">
    <property type="term" value="C:membrane"/>
    <property type="evidence" value="ECO:0007669"/>
    <property type="project" value="UniProtKB-SubCell"/>
</dbReference>
<dbReference type="InterPro" id="IPR027643">
    <property type="entry name" value="Formin-like_plant"/>
</dbReference>
<protein>
    <recommendedName>
        <fullName evidence="4">Formin-like protein</fullName>
    </recommendedName>
</protein>
<keyword evidence="10" id="KW-1185">Reference proteome</keyword>
<feature type="compositionally biased region" description="Basic and acidic residues" evidence="5">
    <location>
        <begin position="436"/>
        <end position="447"/>
    </location>
</feature>
<dbReference type="GO" id="GO:0045010">
    <property type="term" value="P:actin nucleation"/>
    <property type="evidence" value="ECO:0007669"/>
    <property type="project" value="InterPro"/>
</dbReference>
<evidence type="ECO:0000313" key="10">
    <source>
        <dbReference type="Proteomes" id="UP001327560"/>
    </source>
</evidence>
<dbReference type="GO" id="GO:0051015">
    <property type="term" value="F:actin filament binding"/>
    <property type="evidence" value="ECO:0007669"/>
    <property type="project" value="InterPro"/>
</dbReference>
<evidence type="ECO:0000256" key="4">
    <source>
        <dbReference type="RuleBase" id="RU361260"/>
    </source>
</evidence>
<feature type="compositionally biased region" description="Pro residues" evidence="5">
    <location>
        <begin position="51"/>
        <end position="60"/>
    </location>
</feature>
<feature type="transmembrane region" description="Helical" evidence="6">
    <location>
        <begin position="117"/>
        <end position="141"/>
    </location>
</feature>
<evidence type="ECO:0000256" key="3">
    <source>
        <dbReference type="ARBA" id="ARBA00025793"/>
    </source>
</evidence>
<accession>A0AAQ3QFT8</accession>
<dbReference type="EMBL" id="CP136895">
    <property type="protein sequence ID" value="WOL11256.1"/>
    <property type="molecule type" value="Genomic_DNA"/>
</dbReference>
<name>A0AAQ3QFT8_9LILI</name>
<dbReference type="SUPFAM" id="SSF101447">
    <property type="entry name" value="Formin homology 2 domain (FH2 domain)"/>
    <property type="match status" value="1"/>
</dbReference>
<feature type="compositionally biased region" description="Pro residues" evidence="5">
    <location>
        <begin position="386"/>
        <end position="397"/>
    </location>
</feature>
<evidence type="ECO:0000256" key="6">
    <source>
        <dbReference type="SAM" id="Phobius"/>
    </source>
</evidence>
<evidence type="ECO:0000256" key="7">
    <source>
        <dbReference type="SAM" id="SignalP"/>
    </source>
</evidence>
<feature type="signal peptide" evidence="7">
    <location>
        <begin position="1"/>
        <end position="19"/>
    </location>
</feature>
<feature type="chain" id="PRO_5042980500" description="Formin-like protein" evidence="7">
    <location>
        <begin position="20"/>
        <end position="890"/>
    </location>
</feature>
<dbReference type="Proteomes" id="UP001327560">
    <property type="component" value="Chromosome 6"/>
</dbReference>
<sequence>MALFTFFLLLLSYIPLHLLFSTTTGSTAAAVRNRRILHQPFFPLTSTSLPPTQPPSPSFPKYPSSSSSSSHPSFRPFFPLYPSPPPPPLSTVATLPTFPANISSLASSRSPPSPSRLLPAVATPLLAIVLLGLSLVFFLYLRGRRRRRRRGDANKDARSDSLRLFPPDATASDGRKLSATTSSAAPAGPTGSEFLYLGTLVNSRGRPSESSAAQPAAGGGSPYRKLGSPELRPLPPLPRLVRSGEVRRSSSSEEFYSPKNSPGAKGNAAGLASSSKKPALDEEARRCGSRSSTLSTPSYLSSNIASSPSRSSPPTSSSPPSRPRQLLRPPTPSPPKRRPRSHSPPSSPLDVDCDKKAGTVQSSGKKLRSPRKIGEFARISVKVEQNPPPPPPPPPPAGFLEGQNVNMAAFQPPPLLPPRNTVVWSSSMPQDYSNAGEKHEENPRPKLKPLHWDKVRASSDRAMVWDQLKSGSFQLNEEMMETLFGSNTSVPPKEVVGGHFNPSMNRESRILDPKKSQNIAIIMKALNVTTEEVCESLLEGNADSLGNEILEALTKMVPSKEEELKLKEYKDDSPFMLGPAEAFLKAVLDIPFAFKRVDAMLYIANFDSEVNHLRNLFGSIQLACEELRDSRMLHKLLEAVLKTGNRMNVGTNRGEAHAFKLDALLKLVDVKGIDGKTTLLHFVVQEISRAEGFRLVSMNSSTFKSQSNSAADLECCKRGIQVVSSLGVELGNVRKAAAMDSDVLSSYVMKLGRGISTIQEVLQLSNSISSEDGHHFHDTIAGFLRRAEDEISDIQAQESIALSMVKEITEYFHGDSAKEEAHPFRIFMVVRDFLAILDQVCREVEKINEHNIIIMARHVPVTTNQASHSQFPNVHASRPGISDDESSFSS</sequence>
<keyword evidence="6" id="KW-0472">Membrane</keyword>
<dbReference type="AlphaFoldDB" id="A0AAQ3QFT8"/>
<dbReference type="PROSITE" id="PS51444">
    <property type="entry name" value="FH2"/>
    <property type="match status" value="1"/>
</dbReference>
<dbReference type="Pfam" id="PF02181">
    <property type="entry name" value="FH2"/>
    <property type="match status" value="1"/>
</dbReference>
<feature type="compositionally biased region" description="Low complexity" evidence="5">
    <location>
        <begin position="289"/>
        <end position="315"/>
    </location>
</feature>
<evidence type="ECO:0000256" key="2">
    <source>
        <dbReference type="ARBA" id="ARBA00022729"/>
    </source>
</evidence>
<organism evidence="9 10">
    <name type="scientific">Canna indica</name>
    <name type="common">Indian-shot</name>
    <dbReference type="NCBI Taxonomy" id="4628"/>
    <lineage>
        <taxon>Eukaryota</taxon>
        <taxon>Viridiplantae</taxon>
        <taxon>Streptophyta</taxon>
        <taxon>Embryophyta</taxon>
        <taxon>Tracheophyta</taxon>
        <taxon>Spermatophyta</taxon>
        <taxon>Magnoliopsida</taxon>
        <taxon>Liliopsida</taxon>
        <taxon>Zingiberales</taxon>
        <taxon>Cannaceae</taxon>
        <taxon>Canna</taxon>
    </lineage>
</organism>
<dbReference type="InterPro" id="IPR042201">
    <property type="entry name" value="FH2_Formin_sf"/>
</dbReference>
<feature type="domain" description="FH2" evidence="8">
    <location>
        <begin position="437"/>
        <end position="863"/>
    </location>
</feature>
<feature type="region of interest" description="Disordered" evidence="5">
    <location>
        <begin position="205"/>
        <end position="402"/>
    </location>
</feature>
<comment type="similarity">
    <text evidence="3">Belongs to the formin-like family. Class-I subfamily.</text>
</comment>
<feature type="region of interest" description="Disordered" evidence="5">
    <location>
        <begin position="866"/>
        <end position="890"/>
    </location>
</feature>
<feature type="region of interest" description="Disordered" evidence="5">
    <location>
        <begin position="44"/>
        <end position="67"/>
    </location>
</feature>
<feature type="compositionally biased region" description="Basic and acidic residues" evidence="5">
    <location>
        <begin position="151"/>
        <end position="161"/>
    </location>
</feature>
<comment type="subcellular location">
    <subcellularLocation>
        <location evidence="1">Membrane</location>
        <topology evidence="1">Single-pass membrane protein</topology>
    </subcellularLocation>
</comment>
<dbReference type="PANTHER" id="PTHR23213">
    <property type="entry name" value="FORMIN-RELATED"/>
    <property type="match status" value="1"/>
</dbReference>
<proteinExistence type="inferred from homology"/>
<evidence type="ECO:0000256" key="5">
    <source>
        <dbReference type="SAM" id="MobiDB-lite"/>
    </source>
</evidence>
<gene>
    <name evidence="9" type="ORF">Cni_G20018</name>
</gene>
<keyword evidence="6" id="KW-1133">Transmembrane helix</keyword>
<dbReference type="PANTHER" id="PTHR23213:SF368">
    <property type="entry name" value="HISTONE H3-K79 METHYLTRANSFERASE"/>
    <property type="match status" value="1"/>
</dbReference>